<dbReference type="Pfam" id="PF09586">
    <property type="entry name" value="YfhO"/>
    <property type="match status" value="1"/>
</dbReference>
<feature type="transmembrane region" description="Helical" evidence="1">
    <location>
        <begin position="201"/>
        <end position="223"/>
    </location>
</feature>
<keyword evidence="3" id="KW-1185">Reference proteome</keyword>
<dbReference type="EMBL" id="AZCX01000001">
    <property type="protein sequence ID" value="KRK49246.1"/>
    <property type="molecule type" value="Genomic_DNA"/>
</dbReference>
<protein>
    <recommendedName>
        <fullName evidence="4">Integral membrane protein</fullName>
    </recommendedName>
</protein>
<feature type="transmembrane region" description="Helical" evidence="1">
    <location>
        <begin position="127"/>
        <end position="146"/>
    </location>
</feature>
<gene>
    <name evidence="2" type="ORF">FC96_GL000167</name>
</gene>
<dbReference type="PANTHER" id="PTHR38454:SF1">
    <property type="entry name" value="INTEGRAL MEMBRANE PROTEIN"/>
    <property type="match status" value="1"/>
</dbReference>
<proteinExistence type="predicted"/>
<feature type="transmembrane region" description="Helical" evidence="1">
    <location>
        <begin position="295"/>
        <end position="315"/>
    </location>
</feature>
<feature type="transmembrane region" description="Helical" evidence="1">
    <location>
        <begin position="351"/>
        <end position="370"/>
    </location>
</feature>
<evidence type="ECO:0000313" key="2">
    <source>
        <dbReference type="EMBL" id="KRK49246.1"/>
    </source>
</evidence>
<accession>A0A0R1HQX7</accession>
<name>A0A0R1HQX7_9LACO</name>
<evidence type="ECO:0000313" key="3">
    <source>
        <dbReference type="Proteomes" id="UP000050911"/>
    </source>
</evidence>
<organism evidence="2 3">
    <name type="scientific">Secundilactobacillus kimchicus JCM 15530</name>
    <dbReference type="NCBI Taxonomy" id="1302272"/>
    <lineage>
        <taxon>Bacteria</taxon>
        <taxon>Bacillati</taxon>
        <taxon>Bacillota</taxon>
        <taxon>Bacilli</taxon>
        <taxon>Lactobacillales</taxon>
        <taxon>Lactobacillaceae</taxon>
        <taxon>Secundilactobacillus</taxon>
    </lineage>
</organism>
<keyword evidence="1" id="KW-0472">Membrane</keyword>
<comment type="caution">
    <text evidence="2">The sequence shown here is derived from an EMBL/GenBank/DDBJ whole genome shotgun (WGS) entry which is preliminary data.</text>
</comment>
<feature type="transmembrane region" description="Helical" evidence="1">
    <location>
        <begin position="321"/>
        <end position="339"/>
    </location>
</feature>
<feature type="transmembrane region" description="Helical" evidence="1">
    <location>
        <begin position="52"/>
        <end position="68"/>
    </location>
</feature>
<feature type="transmembrane region" description="Helical" evidence="1">
    <location>
        <begin position="158"/>
        <end position="181"/>
    </location>
</feature>
<feature type="transmembrane region" description="Helical" evidence="1">
    <location>
        <begin position="263"/>
        <end position="283"/>
    </location>
</feature>
<feature type="transmembrane region" description="Helical" evidence="1">
    <location>
        <begin position="75"/>
        <end position="96"/>
    </location>
</feature>
<dbReference type="PATRIC" id="fig|1302272.5.peg.165"/>
<dbReference type="AlphaFoldDB" id="A0A0R1HQX7"/>
<reference evidence="2 3" key="1">
    <citation type="journal article" date="2015" name="Genome Announc.">
        <title>Expanding the biotechnology potential of lactobacilli through comparative genomics of 213 strains and associated genera.</title>
        <authorList>
            <person name="Sun Z."/>
            <person name="Harris H.M."/>
            <person name="McCann A."/>
            <person name="Guo C."/>
            <person name="Argimon S."/>
            <person name="Zhang W."/>
            <person name="Yang X."/>
            <person name="Jeffery I.B."/>
            <person name="Cooney J.C."/>
            <person name="Kagawa T.F."/>
            <person name="Liu W."/>
            <person name="Song Y."/>
            <person name="Salvetti E."/>
            <person name="Wrobel A."/>
            <person name="Rasinkangas P."/>
            <person name="Parkhill J."/>
            <person name="Rea M.C."/>
            <person name="O'Sullivan O."/>
            <person name="Ritari J."/>
            <person name="Douillard F.P."/>
            <person name="Paul Ross R."/>
            <person name="Yang R."/>
            <person name="Briner A.E."/>
            <person name="Felis G.E."/>
            <person name="de Vos W.M."/>
            <person name="Barrangou R."/>
            <person name="Klaenhammer T.R."/>
            <person name="Caufield P.W."/>
            <person name="Cui Y."/>
            <person name="Zhang H."/>
            <person name="O'Toole P.W."/>
        </authorList>
    </citation>
    <scope>NUCLEOTIDE SEQUENCE [LARGE SCALE GENOMIC DNA]</scope>
    <source>
        <strain evidence="2 3">JCM 15530</strain>
    </source>
</reference>
<keyword evidence="1" id="KW-1133">Transmembrane helix</keyword>
<feature type="transmembrane region" description="Helical" evidence="1">
    <location>
        <begin position="819"/>
        <end position="843"/>
    </location>
</feature>
<evidence type="ECO:0000256" key="1">
    <source>
        <dbReference type="SAM" id="Phobius"/>
    </source>
</evidence>
<evidence type="ECO:0008006" key="4">
    <source>
        <dbReference type="Google" id="ProtNLM"/>
    </source>
</evidence>
<feature type="transmembrane region" description="Helical" evidence="1">
    <location>
        <begin position="382"/>
        <end position="399"/>
    </location>
</feature>
<dbReference type="STRING" id="1302272.FC96_GL000167"/>
<keyword evidence="1" id="KW-0812">Transmembrane</keyword>
<feature type="transmembrane region" description="Helical" evidence="1">
    <location>
        <begin position="102"/>
        <end position="120"/>
    </location>
</feature>
<dbReference type="PANTHER" id="PTHR38454">
    <property type="entry name" value="INTEGRAL MEMBRANE PROTEIN-RELATED"/>
    <property type="match status" value="1"/>
</dbReference>
<dbReference type="Proteomes" id="UP000050911">
    <property type="component" value="Unassembled WGS sequence"/>
</dbReference>
<feature type="transmembrane region" description="Helical" evidence="1">
    <location>
        <begin position="406"/>
        <end position="425"/>
    </location>
</feature>
<sequence>MAPFGSSSLLTVDLGQQYVDFFAYFRHSLLHDPSGIFYTFQKALGGEMVSTWTYYLLSPFNLLLLFFPDHNLTSGIFLITVLKYGAAGLSFTWLLFKTGRQTGWATLGFSTSYALMGWMIANQLNLIWLDAVILLPLIILGLLRLIDTGKIRGYVGWLTAALVINYYMAYMMAIFVSLFFIWEITRRWTDRQTLVRQTIRFLGSSLLAGGLAAVTLLPTWAALQSSKATYTVTHWSFKFDYFPLKMLAKFFLGSFNFNQMPKGLPNIFVGSLVLIGVLTALLFKRRPRRQWLATLLVTFFLGLSLCFDPLNLIWHGLQYPIWYPYRFSFVVCFWLIWLAADTLQPDLTLNLRQILVITIVASAVFVYIGLSLKAFDFLDDQQFIYGILFFVAALCLLALPRHDHQIFQLAFFLFAVVELSCNAIVSLNHISYVSNPEYQTYQKILTTQTDAVTRRDKGLYRLTPTFMRTKNDPLSGQYNGGSVFSSTLEKSMVTFMGNIGSPDGDGFVAYTNGTVLSDALLNDKYFINQQASTAGTKNPNKLNQTPLLTVSTRPDLASYMPIKHDGAITTYENQNALPMGFIADSDSLKGPLFSADPTQYQANLWASLTGRKADRQLFTAENFDRVVFNNVNQQTKLTGAILQKTNIMKPGSVTFYFTPKTNNSFYLTLGGTISNTKASFTLNDKPLGQYPTYRNTIIVNLANHQKGKRVKLTVNLKKSSLWLQNFTLYQFNNPQFEQSLKRLQAHPLNIQHHSQSSLTGTITAPTNGAVLMTTIPYSTGWQATVDGHRVPVNKAAETFVALKLSKGHHTVSLTYWPPLLLPGLIITILCLTGIGLFVGFRYLQRRQN</sequence>
<dbReference type="InterPro" id="IPR018580">
    <property type="entry name" value="Uncharacterised_YfhO"/>
</dbReference>